<evidence type="ECO:0000313" key="3">
    <source>
        <dbReference type="Proteomes" id="UP000198876"/>
    </source>
</evidence>
<dbReference type="OrthoDB" id="34429at2157"/>
<proteinExistence type="predicted"/>
<protein>
    <recommendedName>
        <fullName evidence="1">Amidohydrolase-related domain-containing protein</fullName>
    </recommendedName>
</protein>
<name>A0A1I2WS77_9EURY</name>
<dbReference type="EMBL" id="FOOQ01000009">
    <property type="protein sequence ID" value="SFH04145.1"/>
    <property type="molecule type" value="Genomic_DNA"/>
</dbReference>
<dbReference type="AlphaFoldDB" id="A0A1I2WS77"/>
<dbReference type="Proteomes" id="UP000198876">
    <property type="component" value="Unassembled WGS sequence"/>
</dbReference>
<dbReference type="InterPro" id="IPR006680">
    <property type="entry name" value="Amidohydro-rel"/>
</dbReference>
<dbReference type="RefSeq" id="WP_092894013.1">
    <property type="nucleotide sequence ID" value="NZ_FOOQ01000009.1"/>
</dbReference>
<dbReference type="PANTHER" id="PTHR42889:SF1">
    <property type="entry name" value="BLR3681 PROTEIN"/>
    <property type="match status" value="1"/>
</dbReference>
<gene>
    <name evidence="2" type="ORF">SAMN04488063_3672</name>
</gene>
<reference evidence="3" key="1">
    <citation type="submission" date="2016-10" db="EMBL/GenBank/DDBJ databases">
        <authorList>
            <person name="Varghese N."/>
            <person name="Submissions S."/>
        </authorList>
    </citation>
    <scope>NUCLEOTIDE SEQUENCE [LARGE SCALE GENOMIC DNA]</scope>
    <source>
        <strain evidence="3">CGMCC 1.7739</strain>
    </source>
</reference>
<organism evidence="2 3">
    <name type="scientific">Halopelagius inordinatus</name>
    <dbReference type="NCBI Taxonomy" id="553467"/>
    <lineage>
        <taxon>Archaea</taxon>
        <taxon>Methanobacteriati</taxon>
        <taxon>Methanobacteriota</taxon>
        <taxon>Stenosarchaea group</taxon>
        <taxon>Halobacteria</taxon>
        <taxon>Halobacteriales</taxon>
        <taxon>Haloferacaceae</taxon>
    </lineage>
</organism>
<dbReference type="CDD" id="cd01292">
    <property type="entry name" value="metallo-dependent_hydrolases"/>
    <property type="match status" value="1"/>
</dbReference>
<evidence type="ECO:0000259" key="1">
    <source>
        <dbReference type="Pfam" id="PF04909"/>
    </source>
</evidence>
<dbReference type="Gene3D" id="3.20.20.140">
    <property type="entry name" value="Metal-dependent hydrolases"/>
    <property type="match status" value="1"/>
</dbReference>
<evidence type="ECO:0000313" key="2">
    <source>
        <dbReference type="EMBL" id="SFH04145.1"/>
    </source>
</evidence>
<sequence length="361" mass="41763">MYRGTGEGRWENEDDVFVIDAHLHFWDASKENIVHEGGEEFIRCFYDYHTGFTPAEREWTLEEYRKYSEDRMLNDLFGNGMVDMGIFQPTHLHEFYDEGFNTVEDNVEFADEHPERFVVNGRFDPREGEAGLRELERQKEKYDINGVKLYTAEWRGDSKGWRLDSDEAFEYLEKCVELGIDNVHPHKGPTIRPLNRDAFDVADVDDAATSFPELNFVVEHVGLPRLDDFCWIAAQEPNVYGGLAVAAPMAQNRPRKFGEIMGELLYWLGEDRILFGSDYALWNPDWLVETVMNAELTEEQRDEYGVELTPNVMRKIMGENAAELYDIDIEAKKEQFADDAITEEYGLETHYEQGGSAVADD</sequence>
<keyword evidence="3" id="KW-1185">Reference proteome</keyword>
<dbReference type="InterPro" id="IPR032466">
    <property type="entry name" value="Metal_Hydrolase"/>
</dbReference>
<feature type="domain" description="Amidohydrolase-related" evidence="1">
    <location>
        <begin position="19"/>
        <end position="327"/>
    </location>
</feature>
<dbReference type="PANTHER" id="PTHR42889">
    <property type="entry name" value="BLR3681 PROTEIN"/>
    <property type="match status" value="1"/>
</dbReference>
<accession>A0A1I2WS77</accession>
<dbReference type="GO" id="GO:0016787">
    <property type="term" value="F:hydrolase activity"/>
    <property type="evidence" value="ECO:0007669"/>
    <property type="project" value="InterPro"/>
</dbReference>
<dbReference type="STRING" id="553467.SAMN04488063_3672"/>
<dbReference type="SUPFAM" id="SSF51556">
    <property type="entry name" value="Metallo-dependent hydrolases"/>
    <property type="match status" value="1"/>
</dbReference>
<dbReference type="Pfam" id="PF04909">
    <property type="entry name" value="Amidohydro_2"/>
    <property type="match status" value="1"/>
</dbReference>